<accession>A0A4W5LQS7</accession>
<dbReference type="Ensembl" id="ENSHHUT00000029403.1">
    <property type="protein sequence ID" value="ENSHHUP00000028268.1"/>
    <property type="gene ID" value="ENSHHUG00000017981.1"/>
</dbReference>
<reference evidence="2" key="1">
    <citation type="submission" date="2018-06" db="EMBL/GenBank/DDBJ databases">
        <title>Genome assembly of Danube salmon.</title>
        <authorList>
            <person name="Macqueen D.J."/>
            <person name="Gundappa M.K."/>
        </authorList>
    </citation>
    <scope>NUCLEOTIDE SEQUENCE [LARGE SCALE GENOMIC DNA]</scope>
</reference>
<name>A0A4W5LQS7_9TELE</name>
<evidence type="ECO:0000313" key="1">
    <source>
        <dbReference type="Ensembl" id="ENSHHUP00000028268.1"/>
    </source>
</evidence>
<organism evidence="1 2">
    <name type="scientific">Hucho hucho</name>
    <name type="common">huchen</name>
    <dbReference type="NCBI Taxonomy" id="62062"/>
    <lineage>
        <taxon>Eukaryota</taxon>
        <taxon>Metazoa</taxon>
        <taxon>Chordata</taxon>
        <taxon>Craniata</taxon>
        <taxon>Vertebrata</taxon>
        <taxon>Euteleostomi</taxon>
        <taxon>Actinopterygii</taxon>
        <taxon>Neopterygii</taxon>
        <taxon>Teleostei</taxon>
        <taxon>Protacanthopterygii</taxon>
        <taxon>Salmoniformes</taxon>
        <taxon>Salmonidae</taxon>
        <taxon>Salmoninae</taxon>
        <taxon>Hucho</taxon>
    </lineage>
</organism>
<reference evidence="1" key="2">
    <citation type="submission" date="2025-08" db="UniProtKB">
        <authorList>
            <consortium name="Ensembl"/>
        </authorList>
    </citation>
    <scope>IDENTIFICATION</scope>
</reference>
<dbReference type="AlphaFoldDB" id="A0A4W5LQS7"/>
<dbReference type="GeneTree" id="ENSGT00940000177261"/>
<evidence type="ECO:0000313" key="2">
    <source>
        <dbReference type="Proteomes" id="UP000314982"/>
    </source>
</evidence>
<sequence length="121" mass="13940">MWVLLPSTRAEMTFPKADSDRLILVASFRRSPWAPVLVCLSLPARSTRFSLPTRMWFSPSTPSSLHSTVIRKMACDRELCSFMLVEPTERFWFPTFMTCSISRTLLVTKEERSLTYTPVCV</sequence>
<keyword evidence="2" id="KW-1185">Reference proteome</keyword>
<reference evidence="1" key="3">
    <citation type="submission" date="2025-09" db="UniProtKB">
        <authorList>
            <consortium name="Ensembl"/>
        </authorList>
    </citation>
    <scope>IDENTIFICATION</scope>
</reference>
<dbReference type="Proteomes" id="UP000314982">
    <property type="component" value="Unassembled WGS sequence"/>
</dbReference>
<proteinExistence type="predicted"/>
<protein>
    <submittedName>
        <fullName evidence="1">Uncharacterized protein</fullName>
    </submittedName>
</protein>